<keyword evidence="2" id="KW-1185">Reference proteome</keyword>
<gene>
    <name evidence="1" type="ORF">ASU31_00225</name>
</gene>
<dbReference type="Proteomes" id="UP000051950">
    <property type="component" value="Unassembled WGS sequence"/>
</dbReference>
<sequence>MNKPRIRKRHLLKSSAFGEYFMDQFFFKIYTNKVKRGKVADQDIRKLQTDNIVSIVHEYMHYLHEVSTYVGTLGLGYSVLLRAILSKYVSKDLTNSDIDLALSLEDANFMAGIDDTIDCLIGDMYPDSLVKSINNYTLQWVTIKVPHDSQLVDQQIEIPELEVINGCSKQYLKFNKFYLYEGLAYELERVFSYKVMLAHEDEEDGTEYTILRYLSRHIVPSISIRTMLILASCSLAYVNCGAIYISMLERLEIELKTGKIETQVIDMIRGNVATVYADRHNLLGAALYAIAQSYSNRSSLIIAFTELIKHYLTSGFQRTKNPAFEVDMIFDKPLEDLLNLVPPCDFTYVFNNKNTFMRDFYGTTKFKQIGGIELAAHHNIFIAHTHYASVVFYTLKEQIDFFEAGEDEVCCPFFTSCDLKMRKENSSICNKTPWKTYDLSYNSDKMYCWYGKGVSLLKGIDIP</sequence>
<evidence type="ECO:0000313" key="1">
    <source>
        <dbReference type="EMBL" id="KRT17759.1"/>
    </source>
</evidence>
<protein>
    <submittedName>
        <fullName evidence="1">Uncharacterized protein</fullName>
    </submittedName>
</protein>
<evidence type="ECO:0000313" key="2">
    <source>
        <dbReference type="Proteomes" id="UP000051950"/>
    </source>
</evidence>
<comment type="caution">
    <text evidence="1">The sequence shown here is derived from an EMBL/GenBank/DDBJ whole genome shotgun (WGS) entry which is preliminary data.</text>
</comment>
<dbReference type="EMBL" id="LMZQ01000001">
    <property type="protein sequence ID" value="KRT17759.1"/>
    <property type="molecule type" value="Genomic_DNA"/>
</dbReference>
<reference evidence="1 2" key="1">
    <citation type="submission" date="2015-11" db="EMBL/GenBank/DDBJ databases">
        <title>Sequence of Pedobacter ginsenosidimutans.</title>
        <authorList>
            <person name="Carson E."/>
            <person name="Keyser V."/>
            <person name="Newman J."/>
            <person name="Miller J."/>
        </authorList>
    </citation>
    <scope>NUCLEOTIDE SEQUENCE [LARGE SCALE GENOMIC DNA]</scope>
    <source>
        <strain evidence="1 2">KACC 14530</strain>
    </source>
</reference>
<dbReference type="AlphaFoldDB" id="A0A0T5VVH3"/>
<organism evidence="1 2">
    <name type="scientific">Pedobacter ginsenosidimutans</name>
    <dbReference type="NCBI Taxonomy" id="687842"/>
    <lineage>
        <taxon>Bacteria</taxon>
        <taxon>Pseudomonadati</taxon>
        <taxon>Bacteroidota</taxon>
        <taxon>Sphingobacteriia</taxon>
        <taxon>Sphingobacteriales</taxon>
        <taxon>Sphingobacteriaceae</taxon>
        <taxon>Pedobacter</taxon>
    </lineage>
</organism>
<proteinExistence type="predicted"/>
<dbReference type="RefSeq" id="WP_157257878.1">
    <property type="nucleotide sequence ID" value="NZ_LMZQ01000001.1"/>
</dbReference>
<accession>A0A0T5VVH3</accession>
<dbReference type="OrthoDB" id="787987at2"/>
<name>A0A0T5VVH3_9SPHI</name>